<dbReference type="SUPFAM" id="SSF52540">
    <property type="entry name" value="P-loop containing nucleoside triphosphate hydrolases"/>
    <property type="match status" value="1"/>
</dbReference>
<gene>
    <name evidence="1" type="primary">pstK</name>
    <name evidence="1" type="ORF">LFW2832_00544</name>
</gene>
<dbReference type="GO" id="GO:0043915">
    <property type="term" value="F:L-seryl-tRNA(Sec) kinase activity"/>
    <property type="evidence" value="ECO:0007669"/>
    <property type="project" value="UniProtKB-EC"/>
</dbReference>
<accession>A0A5E4LRV1</accession>
<dbReference type="Pfam" id="PF13671">
    <property type="entry name" value="AAA_33"/>
    <property type="match status" value="1"/>
</dbReference>
<name>A0A5E4LRV1_9ARCH</name>
<dbReference type="PANTHER" id="PTHR43883">
    <property type="entry name" value="SLR0207 PROTEIN"/>
    <property type="match status" value="1"/>
</dbReference>
<proteinExistence type="predicted"/>
<dbReference type="InterPro" id="IPR052732">
    <property type="entry name" value="Cell-binding_unc_protein"/>
</dbReference>
<comment type="caution">
    <text evidence="1">The sequence shown here is derived from an EMBL/GenBank/DDBJ whole genome shotgun (WGS) entry which is preliminary data.</text>
</comment>
<dbReference type="PANTHER" id="PTHR43883:SF1">
    <property type="entry name" value="GLUCONOKINASE"/>
    <property type="match status" value="1"/>
</dbReference>
<dbReference type="EC" id="2.7.1.164" evidence="1"/>
<keyword evidence="1" id="KW-0808">Transferase</keyword>
<organism evidence="1 2">
    <name type="scientific">Candidatus Bilamarchaeum dharawalense</name>
    <dbReference type="NCBI Taxonomy" id="2885759"/>
    <lineage>
        <taxon>Archaea</taxon>
        <taxon>Candidatus Micrarchaeota</taxon>
        <taxon>Candidatus Micrarchaeia</taxon>
        <taxon>Candidatus Anstonellales</taxon>
        <taxon>Candidatus Bilamarchaeaceae</taxon>
        <taxon>Candidatus Bilamarchaeum</taxon>
    </lineage>
</organism>
<sequence length="162" mass="18378">MLIIICGLPGSGKTTAAKMISKHYSAVHLSSDIIRKQNLQKPQYSDEEKEKVYTEMAEQVEKNLKNGKNVVADATFYKAKQRDRFLALAEKAGTKGFVVICSLPESEIRKRIGKREKGPSDADFEVYLKLKKEFEPIAGRYLEINVWGKHNILEKISEFIGE</sequence>
<dbReference type="Proteomes" id="UP000789941">
    <property type="component" value="Unassembled WGS sequence"/>
</dbReference>
<dbReference type="InterPro" id="IPR027417">
    <property type="entry name" value="P-loop_NTPase"/>
</dbReference>
<dbReference type="AlphaFoldDB" id="A0A5E4LRV1"/>
<dbReference type="Gene3D" id="3.40.50.300">
    <property type="entry name" value="P-loop containing nucleotide triphosphate hydrolases"/>
    <property type="match status" value="1"/>
</dbReference>
<evidence type="ECO:0000313" key="1">
    <source>
        <dbReference type="EMBL" id="VVC03803.1"/>
    </source>
</evidence>
<dbReference type="EMBL" id="CABMJJ010000009">
    <property type="protein sequence ID" value="VVC03803.1"/>
    <property type="molecule type" value="Genomic_DNA"/>
</dbReference>
<reference evidence="1 2" key="1">
    <citation type="submission" date="2019-08" db="EMBL/GenBank/DDBJ databases">
        <authorList>
            <person name="Vazquez-Campos X."/>
        </authorList>
    </citation>
    <scope>NUCLEOTIDE SEQUENCE [LARGE SCALE GENOMIC DNA]</scope>
    <source>
        <strain evidence="1">LFW-283_2</strain>
    </source>
</reference>
<protein>
    <submittedName>
        <fullName evidence="1">L-seryl-tRNA(Sec) kinase</fullName>
        <ecNumber evidence="1">2.7.1.164</ecNumber>
    </submittedName>
</protein>
<keyword evidence="1" id="KW-0418">Kinase</keyword>
<evidence type="ECO:0000313" key="2">
    <source>
        <dbReference type="Proteomes" id="UP000789941"/>
    </source>
</evidence>